<evidence type="ECO:0000313" key="2">
    <source>
        <dbReference type="Proteomes" id="UP000283429"/>
    </source>
</evidence>
<name>A0A414HEE9_PHOVU</name>
<reference evidence="1 2" key="1">
    <citation type="submission" date="2018-08" db="EMBL/GenBank/DDBJ databases">
        <title>A genome reference for cultivated species of the human gut microbiota.</title>
        <authorList>
            <person name="Zou Y."/>
            <person name="Xue W."/>
            <person name="Luo G."/>
        </authorList>
    </citation>
    <scope>NUCLEOTIDE SEQUENCE [LARGE SCALE GENOMIC DNA]</scope>
    <source>
        <strain evidence="1 2">AM30-40</strain>
    </source>
</reference>
<sequence length="100" mass="11343">MKIQTTKITLPPIGLDTQIQDAIEGENEETKLAVQDKKEKVKINLNRIVSINNSPVRECWIKEENLHYYMANGKGVEYYFPIKYASIGIDIDSGPTITCL</sequence>
<proteinExistence type="predicted"/>
<dbReference type="EMBL" id="QSJM01000011">
    <property type="protein sequence ID" value="RHD82796.1"/>
    <property type="molecule type" value="Genomic_DNA"/>
</dbReference>
<gene>
    <name evidence="1" type="ORF">DW783_05295</name>
</gene>
<accession>A0A414HEE9</accession>
<dbReference type="Proteomes" id="UP000283429">
    <property type="component" value="Unassembled WGS sequence"/>
</dbReference>
<evidence type="ECO:0000313" key="1">
    <source>
        <dbReference type="EMBL" id="RHD82796.1"/>
    </source>
</evidence>
<organism evidence="1 2">
    <name type="scientific">Phocaeicola vulgatus</name>
    <name type="common">Bacteroides vulgatus</name>
    <dbReference type="NCBI Taxonomy" id="821"/>
    <lineage>
        <taxon>Bacteria</taxon>
        <taxon>Pseudomonadati</taxon>
        <taxon>Bacteroidota</taxon>
        <taxon>Bacteroidia</taxon>
        <taxon>Bacteroidales</taxon>
        <taxon>Bacteroidaceae</taxon>
        <taxon>Phocaeicola</taxon>
    </lineage>
</organism>
<comment type="caution">
    <text evidence="1">The sequence shown here is derived from an EMBL/GenBank/DDBJ whole genome shotgun (WGS) entry which is preliminary data.</text>
</comment>
<dbReference type="RefSeq" id="WP_101602820.1">
    <property type="nucleotide sequence ID" value="NZ_JADNJS010000006.1"/>
</dbReference>
<protein>
    <submittedName>
        <fullName evidence="1">Uncharacterized protein</fullName>
    </submittedName>
</protein>
<dbReference type="AlphaFoldDB" id="A0A414HEE9"/>